<keyword evidence="1" id="KW-1133">Transmembrane helix</keyword>
<name>A0A1G6MWT9_9PSEU</name>
<keyword evidence="1" id="KW-0812">Transmembrane</keyword>
<dbReference type="Proteomes" id="UP000199501">
    <property type="component" value="Unassembled WGS sequence"/>
</dbReference>
<gene>
    <name evidence="2" type="ORF">SAMN05216174_10374</name>
</gene>
<feature type="transmembrane region" description="Helical" evidence="1">
    <location>
        <begin position="38"/>
        <end position="61"/>
    </location>
</feature>
<dbReference type="EMBL" id="FMZZ01000003">
    <property type="protein sequence ID" value="SDC60030.1"/>
    <property type="molecule type" value="Genomic_DNA"/>
</dbReference>
<dbReference type="AlphaFoldDB" id="A0A1G6MWT9"/>
<protein>
    <submittedName>
        <fullName evidence="2">Uncharacterized protein</fullName>
    </submittedName>
</protein>
<evidence type="ECO:0000313" key="2">
    <source>
        <dbReference type="EMBL" id="SDC60030.1"/>
    </source>
</evidence>
<evidence type="ECO:0000256" key="1">
    <source>
        <dbReference type="SAM" id="Phobius"/>
    </source>
</evidence>
<dbReference type="STRING" id="1271860.SAMN05216174_10374"/>
<keyword evidence="3" id="KW-1185">Reference proteome</keyword>
<reference evidence="3" key="1">
    <citation type="submission" date="2016-10" db="EMBL/GenBank/DDBJ databases">
        <authorList>
            <person name="Varghese N."/>
            <person name="Submissions S."/>
        </authorList>
    </citation>
    <scope>NUCLEOTIDE SEQUENCE [LARGE SCALE GENOMIC DNA]</scope>
    <source>
        <strain evidence="3">IBRC-M 10403</strain>
    </source>
</reference>
<proteinExistence type="predicted"/>
<sequence length="321" mass="34470">MTDTDAEVVRAPATDRPALSDATTAVLLRLRDSTRPKIAAIVLLVFSALFVTLSSVVARLLSGGGAISAFGALLSLAGAALSWTGVMILVRLRFASRWIPSAHAQLGSSPWRPVTARVVRTRAEMVTVEVEENGAFTALEVRGLRAAHRSVIGRTGEVWLVGPAADGWAVVRIDGSHEPFPARVRRKPVPPGAVSDPIDPAETSRRWVRWLRSQARRSLGLSRRRRGDLRLPELVEAGEWTRARAWAAPWIARLDGTAEATVTVQLDDGATLTASLPNASVDLLGTVWETGTLWFAGRPEAGKTMAAGFPGYPLLAVARLT</sequence>
<accession>A0A1G6MWT9</accession>
<feature type="transmembrane region" description="Helical" evidence="1">
    <location>
        <begin position="67"/>
        <end position="90"/>
    </location>
</feature>
<keyword evidence="1" id="KW-0472">Membrane</keyword>
<organism evidence="2 3">
    <name type="scientific">Actinokineospora iranica</name>
    <dbReference type="NCBI Taxonomy" id="1271860"/>
    <lineage>
        <taxon>Bacteria</taxon>
        <taxon>Bacillati</taxon>
        <taxon>Actinomycetota</taxon>
        <taxon>Actinomycetes</taxon>
        <taxon>Pseudonocardiales</taxon>
        <taxon>Pseudonocardiaceae</taxon>
        <taxon>Actinokineospora</taxon>
    </lineage>
</organism>
<dbReference type="RefSeq" id="WP_091449377.1">
    <property type="nucleotide sequence ID" value="NZ_FMZZ01000003.1"/>
</dbReference>
<evidence type="ECO:0000313" key="3">
    <source>
        <dbReference type="Proteomes" id="UP000199501"/>
    </source>
</evidence>
<dbReference type="OrthoDB" id="3678714at2"/>